<dbReference type="RefSeq" id="XP_033598326.1">
    <property type="nucleotide sequence ID" value="XM_033741995.1"/>
</dbReference>
<keyword evidence="2" id="KW-1185">Reference proteome</keyword>
<dbReference type="Proteomes" id="UP000799437">
    <property type="component" value="Unassembled WGS sequence"/>
</dbReference>
<evidence type="ECO:0000313" key="2">
    <source>
        <dbReference type="Proteomes" id="UP000799437"/>
    </source>
</evidence>
<dbReference type="GO" id="GO:0016298">
    <property type="term" value="F:lipase activity"/>
    <property type="evidence" value="ECO:0007669"/>
    <property type="project" value="TreeGrafter"/>
</dbReference>
<dbReference type="SUPFAM" id="SSF53474">
    <property type="entry name" value="alpha/beta-Hydrolases"/>
    <property type="match status" value="1"/>
</dbReference>
<dbReference type="PANTHER" id="PTHR32015:SF1">
    <property type="entry name" value="LIPASE"/>
    <property type="match status" value="1"/>
</dbReference>
<dbReference type="OrthoDB" id="9974421at2759"/>
<dbReference type="GO" id="GO:0016042">
    <property type="term" value="P:lipid catabolic process"/>
    <property type="evidence" value="ECO:0007669"/>
    <property type="project" value="InterPro"/>
</dbReference>
<dbReference type="Gene3D" id="3.40.50.1820">
    <property type="entry name" value="alpha/beta hydrolase"/>
    <property type="match status" value="1"/>
</dbReference>
<proteinExistence type="predicted"/>
<gene>
    <name evidence="1" type="ORF">EJ05DRAFT_441552</name>
</gene>
<dbReference type="EMBL" id="ML996576">
    <property type="protein sequence ID" value="KAF2755875.1"/>
    <property type="molecule type" value="Genomic_DNA"/>
</dbReference>
<dbReference type="GeneID" id="54483049"/>
<dbReference type="AlphaFoldDB" id="A0A6A6W040"/>
<organism evidence="1 2">
    <name type="scientific">Pseudovirgaria hyperparasitica</name>
    <dbReference type="NCBI Taxonomy" id="470096"/>
    <lineage>
        <taxon>Eukaryota</taxon>
        <taxon>Fungi</taxon>
        <taxon>Dikarya</taxon>
        <taxon>Ascomycota</taxon>
        <taxon>Pezizomycotina</taxon>
        <taxon>Dothideomycetes</taxon>
        <taxon>Dothideomycetes incertae sedis</taxon>
        <taxon>Acrospermales</taxon>
        <taxon>Acrospermaceae</taxon>
        <taxon>Pseudovirgaria</taxon>
    </lineage>
</organism>
<dbReference type="PANTHER" id="PTHR32015">
    <property type="entry name" value="FASTING INDUCED LIPASE"/>
    <property type="match status" value="1"/>
</dbReference>
<reference evidence="1" key="1">
    <citation type="journal article" date="2020" name="Stud. Mycol.">
        <title>101 Dothideomycetes genomes: a test case for predicting lifestyles and emergence of pathogens.</title>
        <authorList>
            <person name="Haridas S."/>
            <person name="Albert R."/>
            <person name="Binder M."/>
            <person name="Bloem J."/>
            <person name="Labutti K."/>
            <person name="Salamov A."/>
            <person name="Andreopoulos B."/>
            <person name="Baker S."/>
            <person name="Barry K."/>
            <person name="Bills G."/>
            <person name="Bluhm B."/>
            <person name="Cannon C."/>
            <person name="Castanera R."/>
            <person name="Culley D."/>
            <person name="Daum C."/>
            <person name="Ezra D."/>
            <person name="Gonzalez J."/>
            <person name="Henrissat B."/>
            <person name="Kuo A."/>
            <person name="Liang C."/>
            <person name="Lipzen A."/>
            <person name="Lutzoni F."/>
            <person name="Magnuson J."/>
            <person name="Mondo S."/>
            <person name="Nolan M."/>
            <person name="Ohm R."/>
            <person name="Pangilinan J."/>
            <person name="Park H.-J."/>
            <person name="Ramirez L."/>
            <person name="Alfaro M."/>
            <person name="Sun H."/>
            <person name="Tritt A."/>
            <person name="Yoshinaga Y."/>
            <person name="Zwiers L.-H."/>
            <person name="Turgeon B."/>
            <person name="Goodwin S."/>
            <person name="Spatafora J."/>
            <person name="Crous P."/>
            <person name="Grigoriev I."/>
        </authorList>
    </citation>
    <scope>NUCLEOTIDE SEQUENCE</scope>
    <source>
        <strain evidence="1">CBS 121739</strain>
    </source>
</reference>
<accession>A0A6A6W040</accession>
<dbReference type="InterPro" id="IPR002918">
    <property type="entry name" value="Lipase_EstA/Esterase_EstB"/>
</dbReference>
<name>A0A6A6W040_9PEZI</name>
<dbReference type="InterPro" id="IPR029058">
    <property type="entry name" value="AB_hydrolase_fold"/>
</dbReference>
<protein>
    <submittedName>
        <fullName evidence="1">Alpha/beta-hydrolase</fullName>
    </submittedName>
</protein>
<sequence>MTVNAIPTKPLAPRQQVGVYPAPGSNNYACRATHANPVVFLHGLGATKDEDLNVLQTHMQQRGFCTYALTYGDYPAFPFVGGLQPIAQSSQEIAAFIRTVAQKTGAAKVDIVGHSEGAFQALYTAKFGGLAGLVGSVVALAPPTHGTDFGNLYDLAYVGGKLTRELVGTILKTVGCAACDDLGPDGAAIARLNDGTPIAQDGVEYTIIISTKDGLVTPYNTSRVDEPGVNNVVVQDFCPDDPVGHIGMAYDTWIWSVVINALEPSVPRTACTKGMPYRR</sequence>
<evidence type="ECO:0000313" key="1">
    <source>
        <dbReference type="EMBL" id="KAF2755875.1"/>
    </source>
</evidence>
<dbReference type="Pfam" id="PF01674">
    <property type="entry name" value="Lipase_2"/>
    <property type="match status" value="1"/>
</dbReference>